<evidence type="ECO:0000256" key="9">
    <source>
        <dbReference type="HAMAP-Rule" id="MF_01924"/>
    </source>
</evidence>
<feature type="active site" description="Proton donor/acceptor" evidence="9">
    <location>
        <position position="215"/>
    </location>
</feature>
<keyword evidence="12" id="KW-1185">Reference proteome</keyword>
<name>A0ABY4GIF1_9BACI</name>
<evidence type="ECO:0000256" key="7">
    <source>
        <dbReference type="ARBA" id="ARBA00023049"/>
    </source>
</evidence>
<keyword evidence="8 10" id="KW-0961">Cell wall biogenesis/degradation</keyword>
<evidence type="ECO:0000256" key="1">
    <source>
        <dbReference type="ARBA" id="ARBA00001362"/>
    </source>
</evidence>
<dbReference type="Pfam" id="PF01427">
    <property type="entry name" value="Peptidase_M15"/>
    <property type="match status" value="1"/>
</dbReference>
<feature type="binding site" evidence="9">
    <location>
        <position position="141"/>
    </location>
    <ligand>
        <name>Zn(2+)</name>
        <dbReference type="ChEBI" id="CHEBI:29105"/>
        <note>catalytic</note>
    </ligand>
</feature>
<dbReference type="PANTHER" id="PTHR43126">
    <property type="entry name" value="D-ALANYL-D-ALANINE DIPEPTIDASE"/>
    <property type="match status" value="1"/>
</dbReference>
<dbReference type="SUPFAM" id="SSF55166">
    <property type="entry name" value="Hedgehog/DD-peptidase"/>
    <property type="match status" value="1"/>
</dbReference>
<sequence length="246" mass="28940">MSKEYNSNRIIPEYVPPAIQQHEVHIEDNGEPLISISEYQSNYIVEDPMYYKWQLKGALSHCYLRQSVLDLLAKAARQLPKGYQFVIWDGYRPFDVQKEIYDQYFNKIQQQFPDHPSSVWHEKTKLFVSYPSIDERKPAPHITGGAVDLTIRNEKKQLLDFGTAFDDFTEKANTAYFEKLASGQKLSKQEQTILENRRLLYYLLKDVGFTNFHQEWWHFDYGDQWWAQQAGYAVAKYGVAPFKEGC</sequence>
<comment type="catalytic activity">
    <reaction evidence="1 9 10">
        <text>D-alanyl-D-alanine + H2O = 2 D-alanine</text>
        <dbReference type="Rhea" id="RHEA:20661"/>
        <dbReference type="ChEBI" id="CHEBI:15377"/>
        <dbReference type="ChEBI" id="CHEBI:57416"/>
        <dbReference type="ChEBI" id="CHEBI:57822"/>
        <dbReference type="EC" id="3.4.13.22"/>
    </reaction>
</comment>
<comment type="similarity">
    <text evidence="9 10">Belongs to the peptidase M15D family.</text>
</comment>
<feature type="binding site" evidence="9">
    <location>
        <position position="218"/>
    </location>
    <ligand>
        <name>Zn(2+)</name>
        <dbReference type="ChEBI" id="CHEBI:29105"/>
        <note>catalytic</note>
    </ligand>
</feature>
<keyword evidence="2 9" id="KW-0645">Protease</keyword>
<dbReference type="RefSeq" id="WP_244740933.1">
    <property type="nucleotide sequence ID" value="NZ_CP095071.1"/>
</dbReference>
<protein>
    <recommendedName>
        <fullName evidence="9 10">D-alanyl-D-alanine dipeptidase</fullName>
        <shortName evidence="9 10">D-Ala-D-Ala dipeptidase</shortName>
        <ecNumber evidence="9 10">3.4.13.22</ecNumber>
    </recommendedName>
</protein>
<feature type="binding site" evidence="9">
    <location>
        <position position="148"/>
    </location>
    <ligand>
        <name>Zn(2+)</name>
        <dbReference type="ChEBI" id="CHEBI:29105"/>
        <note>catalytic</note>
    </ligand>
</feature>
<evidence type="ECO:0000256" key="2">
    <source>
        <dbReference type="ARBA" id="ARBA00022670"/>
    </source>
</evidence>
<dbReference type="HAMAP" id="MF_01924">
    <property type="entry name" value="A_A_dipeptidase"/>
    <property type="match status" value="1"/>
</dbReference>
<keyword evidence="3 9" id="KW-0479">Metal-binding</keyword>
<evidence type="ECO:0000256" key="10">
    <source>
        <dbReference type="PIRNR" id="PIRNR026671"/>
    </source>
</evidence>
<dbReference type="EMBL" id="CP095071">
    <property type="protein sequence ID" value="UOQ83765.1"/>
    <property type="molecule type" value="Genomic_DNA"/>
</dbReference>
<evidence type="ECO:0000256" key="8">
    <source>
        <dbReference type="ARBA" id="ARBA00023316"/>
    </source>
</evidence>
<dbReference type="InterPro" id="IPR009045">
    <property type="entry name" value="Zn_M74/Hedgehog-like"/>
</dbReference>
<evidence type="ECO:0000256" key="4">
    <source>
        <dbReference type="ARBA" id="ARBA00022801"/>
    </source>
</evidence>
<dbReference type="CDD" id="cd14843">
    <property type="entry name" value="D-Ala-D-Ala_dipeptidase_like"/>
    <property type="match status" value="1"/>
</dbReference>
<dbReference type="PANTHER" id="PTHR43126:SF2">
    <property type="entry name" value="D-ALANYL-D-ALANINE DIPEPTIDASE"/>
    <property type="match status" value="1"/>
</dbReference>
<dbReference type="Gene3D" id="3.30.1380.10">
    <property type="match status" value="1"/>
</dbReference>
<keyword evidence="5 9" id="KW-0862">Zinc</keyword>
<evidence type="ECO:0000256" key="6">
    <source>
        <dbReference type="ARBA" id="ARBA00022997"/>
    </source>
</evidence>
<keyword evidence="4 9" id="KW-0378">Hydrolase</keyword>
<dbReference type="EC" id="3.4.13.22" evidence="9 10"/>
<reference evidence="11 12" key="1">
    <citation type="submission" date="2022-04" db="EMBL/GenBank/DDBJ databases">
        <title>Gracilibacillus sp. isolated from saltern.</title>
        <authorList>
            <person name="Won M."/>
            <person name="Lee C.-M."/>
            <person name="Woen H.-Y."/>
            <person name="Kwon S.-W."/>
        </authorList>
    </citation>
    <scope>NUCLEOTIDE SEQUENCE [LARGE SCALE GENOMIC DNA]</scope>
    <source>
        <strain evidence="11 12">SSPM10-3</strain>
    </source>
</reference>
<organism evidence="11 12">
    <name type="scientific">Gracilibacillus salinarum</name>
    <dbReference type="NCBI Taxonomy" id="2932255"/>
    <lineage>
        <taxon>Bacteria</taxon>
        <taxon>Bacillati</taxon>
        <taxon>Bacillota</taxon>
        <taxon>Bacilli</taxon>
        <taxon>Bacillales</taxon>
        <taxon>Bacillaceae</taxon>
        <taxon>Gracilibacillus</taxon>
    </lineage>
</organism>
<comment type="cofactor">
    <cofactor evidence="9">
        <name>Zn(2+)</name>
        <dbReference type="ChEBI" id="CHEBI:29105"/>
    </cofactor>
    <text evidence="9">Binds 1 zinc ion per subunit.</text>
</comment>
<dbReference type="InterPro" id="IPR000755">
    <property type="entry name" value="A_A_dipeptidase"/>
</dbReference>
<keyword evidence="7 9" id="KW-0482">Metalloprotease</keyword>
<evidence type="ECO:0000313" key="12">
    <source>
        <dbReference type="Proteomes" id="UP000831537"/>
    </source>
</evidence>
<dbReference type="PIRSF" id="PIRSF026671">
    <property type="entry name" value="AA_dipeptidase"/>
    <property type="match status" value="1"/>
</dbReference>
<proteinExistence type="inferred from homology"/>
<evidence type="ECO:0000256" key="3">
    <source>
        <dbReference type="ARBA" id="ARBA00022723"/>
    </source>
</evidence>
<evidence type="ECO:0000313" key="11">
    <source>
        <dbReference type="EMBL" id="UOQ83765.1"/>
    </source>
</evidence>
<comment type="function">
    <text evidence="9 10">Catalyzes hydrolysis of the D-alanyl-D-alanine dipeptide.</text>
</comment>
<gene>
    <name evidence="11" type="ORF">MUN87_13485</name>
</gene>
<dbReference type="Proteomes" id="UP000831537">
    <property type="component" value="Chromosome"/>
</dbReference>
<accession>A0ABY4GIF1</accession>
<evidence type="ECO:0000256" key="5">
    <source>
        <dbReference type="ARBA" id="ARBA00022833"/>
    </source>
</evidence>
<keyword evidence="6 9" id="KW-0224">Dipeptidase</keyword>
<feature type="site" description="Transition state stabilizer" evidence="9">
    <location>
        <position position="92"/>
    </location>
</feature>